<gene>
    <name evidence="10" type="primary">ynaJ</name>
    <name evidence="10" type="ORF">GCM10010917_00230</name>
</gene>
<feature type="transmembrane region" description="Helical" evidence="8">
    <location>
        <begin position="247"/>
        <end position="272"/>
    </location>
</feature>
<dbReference type="PROSITE" id="PS00872">
    <property type="entry name" value="NA_GALACTOSIDE_SYMP"/>
    <property type="match status" value="1"/>
</dbReference>
<protein>
    <submittedName>
        <fullName evidence="10">Symporter YnaJ</fullName>
    </submittedName>
</protein>
<dbReference type="InterPro" id="IPR018043">
    <property type="entry name" value="Na/Gal_symport_CS"/>
</dbReference>
<proteinExistence type="predicted"/>
<feature type="domain" description="Major facilitator superfamily (MFS) profile" evidence="9">
    <location>
        <begin position="1"/>
        <end position="448"/>
    </location>
</feature>
<name>A0ABQ1FM73_9BACL</name>
<evidence type="ECO:0000256" key="3">
    <source>
        <dbReference type="ARBA" id="ARBA00022475"/>
    </source>
</evidence>
<comment type="caution">
    <text evidence="10">The sequence shown here is derived from an EMBL/GenBank/DDBJ whole genome shotgun (WGS) entry which is preliminary data.</text>
</comment>
<dbReference type="Proteomes" id="UP000609323">
    <property type="component" value="Unassembled WGS sequence"/>
</dbReference>
<feature type="transmembrane region" description="Helical" evidence="8">
    <location>
        <begin position="378"/>
        <end position="401"/>
    </location>
</feature>
<evidence type="ECO:0000259" key="9">
    <source>
        <dbReference type="PROSITE" id="PS50850"/>
    </source>
</evidence>
<dbReference type="Gene3D" id="1.20.1250.20">
    <property type="entry name" value="MFS general substrate transporter like domains"/>
    <property type="match status" value="2"/>
</dbReference>
<keyword evidence="11" id="KW-1185">Reference proteome</keyword>
<evidence type="ECO:0000256" key="5">
    <source>
        <dbReference type="ARBA" id="ARBA00022847"/>
    </source>
</evidence>
<dbReference type="NCBIfam" id="TIGR00792">
    <property type="entry name" value="gph"/>
    <property type="match status" value="1"/>
</dbReference>
<keyword evidence="5" id="KW-0769">Symport</keyword>
<evidence type="ECO:0000313" key="10">
    <source>
        <dbReference type="EMBL" id="GGA19571.1"/>
    </source>
</evidence>
<evidence type="ECO:0000256" key="1">
    <source>
        <dbReference type="ARBA" id="ARBA00004651"/>
    </source>
</evidence>
<dbReference type="InterPro" id="IPR001927">
    <property type="entry name" value="Na/Gal_symport"/>
</dbReference>
<evidence type="ECO:0000256" key="6">
    <source>
        <dbReference type="ARBA" id="ARBA00022989"/>
    </source>
</evidence>
<keyword evidence="3" id="KW-1003">Cell membrane</keyword>
<reference evidence="11" key="1">
    <citation type="journal article" date="2019" name="Int. J. Syst. Evol. Microbiol.">
        <title>The Global Catalogue of Microorganisms (GCM) 10K type strain sequencing project: providing services to taxonomists for standard genome sequencing and annotation.</title>
        <authorList>
            <consortium name="The Broad Institute Genomics Platform"/>
            <consortium name="The Broad Institute Genome Sequencing Center for Infectious Disease"/>
            <person name="Wu L."/>
            <person name="Ma J."/>
        </authorList>
    </citation>
    <scope>NUCLEOTIDE SEQUENCE [LARGE SCALE GENOMIC DNA]</scope>
    <source>
        <strain evidence="11">CGMCC 1.15044</strain>
    </source>
</reference>
<accession>A0ABQ1FM73</accession>
<evidence type="ECO:0000256" key="8">
    <source>
        <dbReference type="SAM" id="Phobius"/>
    </source>
</evidence>
<dbReference type="PANTHER" id="PTHR11328">
    <property type="entry name" value="MAJOR FACILITATOR SUPERFAMILY DOMAIN-CONTAINING PROTEIN"/>
    <property type="match status" value="1"/>
</dbReference>
<feature type="transmembrane region" description="Helical" evidence="8">
    <location>
        <begin position="165"/>
        <end position="188"/>
    </location>
</feature>
<keyword evidence="6 8" id="KW-1133">Transmembrane helix</keyword>
<feature type="transmembrane region" description="Helical" evidence="8">
    <location>
        <begin position="284"/>
        <end position="304"/>
    </location>
</feature>
<feature type="transmembrane region" description="Helical" evidence="8">
    <location>
        <begin position="122"/>
        <end position="145"/>
    </location>
</feature>
<dbReference type="InterPro" id="IPR039672">
    <property type="entry name" value="MFS_2"/>
</dbReference>
<evidence type="ECO:0000256" key="2">
    <source>
        <dbReference type="ARBA" id="ARBA00022448"/>
    </source>
</evidence>
<dbReference type="PROSITE" id="PS50850">
    <property type="entry name" value="MFS"/>
    <property type="match status" value="1"/>
</dbReference>
<evidence type="ECO:0000256" key="4">
    <source>
        <dbReference type="ARBA" id="ARBA00022692"/>
    </source>
</evidence>
<dbReference type="PANTHER" id="PTHR11328:SF24">
    <property type="entry name" value="MAJOR FACILITATOR SUPERFAMILY (MFS) PROFILE DOMAIN-CONTAINING PROTEIN"/>
    <property type="match status" value="1"/>
</dbReference>
<keyword evidence="4 8" id="KW-0812">Transmembrane</keyword>
<evidence type="ECO:0000256" key="7">
    <source>
        <dbReference type="ARBA" id="ARBA00023136"/>
    </source>
</evidence>
<feature type="transmembrane region" description="Helical" evidence="8">
    <location>
        <begin position="337"/>
        <end position="358"/>
    </location>
</feature>
<comment type="subcellular location">
    <subcellularLocation>
        <location evidence="1">Cell membrane</location>
        <topology evidence="1">Multi-pass membrane protein</topology>
    </subcellularLocation>
</comment>
<feature type="transmembrane region" description="Helical" evidence="8">
    <location>
        <begin position="194"/>
        <end position="216"/>
    </location>
</feature>
<dbReference type="InterPro" id="IPR020846">
    <property type="entry name" value="MFS_dom"/>
</dbReference>
<organism evidence="10 11">
    <name type="scientific">Paenibacillus physcomitrellae</name>
    <dbReference type="NCBI Taxonomy" id="1619311"/>
    <lineage>
        <taxon>Bacteria</taxon>
        <taxon>Bacillati</taxon>
        <taxon>Bacillota</taxon>
        <taxon>Bacilli</taxon>
        <taxon>Bacillales</taxon>
        <taxon>Paenibacillaceae</taxon>
        <taxon>Paenibacillus</taxon>
    </lineage>
</organism>
<keyword evidence="2" id="KW-0813">Transport</keyword>
<sequence>MGLMSVKKTVVKPPVHRISSREKVGYATGDLAFNLIYQTVSSYLLFFYTDVFGISSAAAGLMFLIVRIFDAVVDPLIGTVVDRTNSKYGRFRPYLLYGAIPFAIMSVLCFTTPGFSDTGKLVYAYITYILLSVTYTTINVPYGALTSVITQDNKEVVSLTSVRVFFSNIGGMIVTYGVPLLVGVFAAANMKTSSSWQLTMTIMGVLGCLLLFYCFFNTKERVKVPDHAAEKINLKDAFEQFRVNRPLVLICLFFIINFGVNSIINSVGVYYITYNVDRPDLVKWYGLLGVLPALVCMPLMPFLYKWMGKRTLLFTTLTFKMVGLLALWVIPPSMVPLVLTARIISAIGTVTAGGLCWALVPETIDYGEYKTGKRMGGLIYAIIGFFYKFGMALGGIVPGLILDRFGYVANQAQTPTALHGILLTTTIIPAVFIIIELVAIYFYNLDEKEHKRVVAELEARQ</sequence>
<feature type="transmembrane region" description="Helical" evidence="8">
    <location>
        <begin position="311"/>
        <end position="331"/>
    </location>
</feature>
<feature type="transmembrane region" description="Helical" evidence="8">
    <location>
        <begin position="51"/>
        <end position="73"/>
    </location>
</feature>
<dbReference type="InterPro" id="IPR036259">
    <property type="entry name" value="MFS_trans_sf"/>
</dbReference>
<evidence type="ECO:0000313" key="11">
    <source>
        <dbReference type="Proteomes" id="UP000609323"/>
    </source>
</evidence>
<dbReference type="Pfam" id="PF13347">
    <property type="entry name" value="MFS_2"/>
    <property type="match status" value="1"/>
</dbReference>
<dbReference type="SUPFAM" id="SSF103473">
    <property type="entry name" value="MFS general substrate transporter"/>
    <property type="match status" value="1"/>
</dbReference>
<feature type="transmembrane region" description="Helical" evidence="8">
    <location>
        <begin position="94"/>
        <end position="116"/>
    </location>
</feature>
<dbReference type="EMBL" id="BMHF01000001">
    <property type="protein sequence ID" value="GGA19571.1"/>
    <property type="molecule type" value="Genomic_DNA"/>
</dbReference>
<keyword evidence="7 8" id="KW-0472">Membrane</keyword>
<dbReference type="CDD" id="cd17332">
    <property type="entry name" value="MFS_MelB_like"/>
    <property type="match status" value="1"/>
</dbReference>
<feature type="transmembrane region" description="Helical" evidence="8">
    <location>
        <begin position="421"/>
        <end position="443"/>
    </location>
</feature>